<dbReference type="Gene3D" id="6.10.280.150">
    <property type="match status" value="2"/>
</dbReference>
<evidence type="ECO:0000256" key="3">
    <source>
        <dbReference type="SAM" id="SignalP"/>
    </source>
</evidence>
<dbReference type="PROSITE" id="PS51082">
    <property type="entry name" value="WH2"/>
    <property type="match status" value="2"/>
</dbReference>
<dbReference type="GO" id="GO:0003779">
    <property type="term" value="F:actin binding"/>
    <property type="evidence" value="ECO:0007669"/>
    <property type="project" value="InterPro"/>
</dbReference>
<dbReference type="SMART" id="SM00246">
    <property type="entry name" value="WH2"/>
    <property type="match status" value="2"/>
</dbReference>
<dbReference type="InterPro" id="IPR003124">
    <property type="entry name" value="WH2_dom"/>
</dbReference>
<evidence type="ECO:0000256" key="2">
    <source>
        <dbReference type="SAM" id="MobiDB-lite"/>
    </source>
</evidence>
<evidence type="ECO:0000256" key="1">
    <source>
        <dbReference type="SAM" id="Coils"/>
    </source>
</evidence>
<evidence type="ECO:0000259" key="4">
    <source>
        <dbReference type="PROSITE" id="PS51082"/>
    </source>
</evidence>
<feature type="non-terminal residue" evidence="5">
    <location>
        <position position="1"/>
    </location>
</feature>
<dbReference type="Pfam" id="PF02205">
    <property type="entry name" value="WH2"/>
    <property type="match status" value="2"/>
</dbReference>
<evidence type="ECO:0000313" key="5">
    <source>
        <dbReference type="EMBL" id="CRZ10869.1"/>
    </source>
</evidence>
<feature type="region of interest" description="Disordered" evidence="2">
    <location>
        <begin position="409"/>
        <end position="428"/>
    </location>
</feature>
<keyword evidence="3" id="KW-0732">Signal</keyword>
<reference evidence="5" key="1">
    <citation type="submission" date="2015-04" db="EMBL/GenBank/DDBJ databases">
        <title>The genome sequence of the plant pathogenic Rhizarian Plasmodiophora brassicae reveals insights in its biotrophic life cycle and the origin of chitin synthesis.</title>
        <authorList>
            <person name="Schwelm A."/>
            <person name="Fogelqvist J."/>
            <person name="Knaust A."/>
            <person name="Julke S."/>
            <person name="Lilja T."/>
            <person name="Dhandapani V."/>
            <person name="Bonilla-Rosso G."/>
            <person name="Karlsson M."/>
            <person name="Shevchenko A."/>
            <person name="Choi S.R."/>
            <person name="Kim H.G."/>
            <person name="Park J.Y."/>
            <person name="Lim Y.P."/>
            <person name="Ludwig-Muller J."/>
            <person name="Dixelius C."/>
        </authorList>
    </citation>
    <scope>NUCLEOTIDE SEQUENCE</scope>
    <source>
        <tissue evidence="5">Potato root galls</tissue>
    </source>
</reference>
<feature type="signal peptide" evidence="3">
    <location>
        <begin position="1"/>
        <end position="27"/>
    </location>
</feature>
<organism evidence="5">
    <name type="scientific">Spongospora subterranea</name>
    <dbReference type="NCBI Taxonomy" id="70186"/>
    <lineage>
        <taxon>Eukaryota</taxon>
        <taxon>Sar</taxon>
        <taxon>Rhizaria</taxon>
        <taxon>Endomyxa</taxon>
        <taxon>Phytomyxea</taxon>
        <taxon>Plasmodiophorida</taxon>
        <taxon>Plasmodiophoridae</taxon>
        <taxon>Spongospora</taxon>
    </lineage>
</organism>
<feature type="domain" description="WH2" evidence="4">
    <location>
        <begin position="400"/>
        <end position="417"/>
    </location>
</feature>
<accession>A0A0H5RQ87</accession>
<feature type="region of interest" description="Disordered" evidence="2">
    <location>
        <begin position="444"/>
        <end position="465"/>
    </location>
</feature>
<sequence>LSLQFLTCVLVSLVLVILMPIDERIVACPSQIPVFKCNSDVILQASGVSQTVVLISQFASLSALANDIFTTLFHDTSTILNRLITVSDVIARVGTTMASMDNQTLATLKAVKASDHEMGGSNFTFMNDSLPAPLRERFQKANPMPDFSSLDQFDDLKNCASKYSHPEFFIEQWLINERQRQKDAEQARLKKREERRARRKIDRMKNATASDEKGVRIAVNAVKKKQYHVHGQEFAGIEVEGPAATSTSIIPVLRRFSLDGASTHRRSSVECGPTVAVDPSLIQLNQEVELSVCNSASPQNEPTSFLSESVCSSSNLPSPPPPPLFLSPPIVPVIRASECSDVVLPAVPPPPPPLSSFAYEPEEYSEPPPVDRSALLSGIQQGMTLKRAALENMPVKPENDREDLLSQIRQGGALRSTPKVPSSPAKTDDAYSEIKALLNRRQFLAPIDSDHSEGDGSYDSDDWKE</sequence>
<feature type="compositionally biased region" description="Acidic residues" evidence="2">
    <location>
        <begin position="456"/>
        <end position="465"/>
    </location>
</feature>
<feature type="coiled-coil region" evidence="1">
    <location>
        <begin position="175"/>
        <end position="207"/>
    </location>
</feature>
<name>A0A0H5RQ87_9EUKA</name>
<dbReference type="AlphaFoldDB" id="A0A0H5RQ87"/>
<proteinExistence type="predicted"/>
<protein>
    <recommendedName>
        <fullName evidence="4">WH2 domain-containing protein</fullName>
    </recommendedName>
</protein>
<dbReference type="EMBL" id="HACM01010427">
    <property type="protein sequence ID" value="CRZ10869.1"/>
    <property type="molecule type" value="Transcribed_RNA"/>
</dbReference>
<feature type="chain" id="PRO_5005223354" description="WH2 domain-containing protein" evidence="3">
    <location>
        <begin position="28"/>
        <end position="465"/>
    </location>
</feature>
<feature type="domain" description="WH2" evidence="4">
    <location>
        <begin position="371"/>
        <end position="388"/>
    </location>
</feature>
<keyword evidence="1" id="KW-0175">Coiled coil</keyword>